<dbReference type="HOGENOM" id="CLU_110355_2_1_1"/>
<accession>A0A0C3SCA3</accession>
<dbReference type="InterPro" id="IPR051807">
    <property type="entry name" value="Sec-metab_biosynth-assoc"/>
</dbReference>
<dbReference type="InterPro" id="IPR011008">
    <property type="entry name" value="Dimeric_a/b-barrel"/>
</dbReference>
<dbReference type="Pfam" id="PF03795">
    <property type="entry name" value="YCII"/>
    <property type="match status" value="1"/>
</dbReference>
<dbReference type="STRING" id="745531.A0A0C3SCA3"/>
<protein>
    <recommendedName>
        <fullName evidence="1">YCII-related domain-containing protein</fullName>
    </recommendedName>
</protein>
<proteinExistence type="predicted"/>
<dbReference type="PANTHER" id="PTHR33606:SF3">
    <property type="entry name" value="PROTEIN YCII"/>
    <property type="match status" value="1"/>
</dbReference>
<dbReference type="PANTHER" id="PTHR33606">
    <property type="entry name" value="PROTEIN YCII"/>
    <property type="match status" value="1"/>
</dbReference>
<keyword evidence="3" id="KW-1185">Reference proteome</keyword>
<feature type="domain" description="YCII-related" evidence="1">
    <location>
        <begin position="18"/>
        <end position="97"/>
    </location>
</feature>
<evidence type="ECO:0000313" key="3">
    <source>
        <dbReference type="Proteomes" id="UP000053257"/>
    </source>
</evidence>
<dbReference type="InterPro" id="IPR005545">
    <property type="entry name" value="YCII"/>
</dbReference>
<dbReference type="EMBL" id="KN840476">
    <property type="protein sequence ID" value="KIP08660.1"/>
    <property type="molecule type" value="Genomic_DNA"/>
</dbReference>
<evidence type="ECO:0000313" key="2">
    <source>
        <dbReference type="EMBL" id="KIP08660.1"/>
    </source>
</evidence>
<evidence type="ECO:0000259" key="1">
    <source>
        <dbReference type="Pfam" id="PF03795"/>
    </source>
</evidence>
<name>A0A0C3SCA3_PHLG1</name>
<dbReference type="Gene3D" id="3.30.70.1060">
    <property type="entry name" value="Dimeric alpha+beta barrel"/>
    <property type="match status" value="1"/>
</dbReference>
<organism evidence="2 3">
    <name type="scientific">Phlebiopsis gigantea (strain 11061_1 CR5-6)</name>
    <name type="common">White-rot fungus</name>
    <name type="synonym">Peniophora gigantea</name>
    <dbReference type="NCBI Taxonomy" id="745531"/>
    <lineage>
        <taxon>Eukaryota</taxon>
        <taxon>Fungi</taxon>
        <taxon>Dikarya</taxon>
        <taxon>Basidiomycota</taxon>
        <taxon>Agaricomycotina</taxon>
        <taxon>Agaricomycetes</taxon>
        <taxon>Polyporales</taxon>
        <taxon>Phanerochaetaceae</taxon>
        <taxon>Phlebiopsis</taxon>
    </lineage>
</organism>
<gene>
    <name evidence="2" type="ORF">PHLGIDRAFT_29453</name>
</gene>
<dbReference type="Proteomes" id="UP000053257">
    <property type="component" value="Unassembled WGS sequence"/>
</dbReference>
<dbReference type="SUPFAM" id="SSF54909">
    <property type="entry name" value="Dimeric alpha+beta barrel"/>
    <property type="match status" value="1"/>
</dbReference>
<reference evidence="2 3" key="1">
    <citation type="journal article" date="2014" name="PLoS Genet.">
        <title>Analysis of the Phlebiopsis gigantea genome, transcriptome and secretome provides insight into its pioneer colonization strategies of wood.</title>
        <authorList>
            <person name="Hori C."/>
            <person name="Ishida T."/>
            <person name="Igarashi K."/>
            <person name="Samejima M."/>
            <person name="Suzuki H."/>
            <person name="Master E."/>
            <person name="Ferreira P."/>
            <person name="Ruiz-Duenas F.J."/>
            <person name="Held B."/>
            <person name="Canessa P."/>
            <person name="Larrondo L.F."/>
            <person name="Schmoll M."/>
            <person name="Druzhinina I.S."/>
            <person name="Kubicek C.P."/>
            <person name="Gaskell J.A."/>
            <person name="Kersten P."/>
            <person name="St John F."/>
            <person name="Glasner J."/>
            <person name="Sabat G."/>
            <person name="Splinter BonDurant S."/>
            <person name="Syed K."/>
            <person name="Yadav J."/>
            <person name="Mgbeahuruike A.C."/>
            <person name="Kovalchuk A."/>
            <person name="Asiegbu F.O."/>
            <person name="Lackner G."/>
            <person name="Hoffmeister D."/>
            <person name="Rencoret J."/>
            <person name="Gutierrez A."/>
            <person name="Sun H."/>
            <person name="Lindquist E."/>
            <person name="Barry K."/>
            <person name="Riley R."/>
            <person name="Grigoriev I.V."/>
            <person name="Henrissat B."/>
            <person name="Kues U."/>
            <person name="Berka R.M."/>
            <person name="Martinez A.T."/>
            <person name="Covert S.F."/>
            <person name="Blanchette R.A."/>
            <person name="Cullen D."/>
        </authorList>
    </citation>
    <scope>NUCLEOTIDE SEQUENCE [LARGE SCALE GENOMIC DNA]</scope>
    <source>
        <strain evidence="2 3">11061_1 CR5-6</strain>
    </source>
</reference>
<dbReference type="OrthoDB" id="5519740at2759"/>
<dbReference type="AlphaFoldDB" id="A0A0C3SCA3"/>
<sequence>MSETTKSKFAFVVYAPDYTDPEAYSRRMAVRQNHLDNAKSLKQQGVMKIGGGLLTPETYQTADKKLTGSVLVFEAESLEDVRKLVESDVYWTSNVWDKEKTVISPFLPASPL</sequence>